<comment type="subunit">
    <text evidence="6">Monomer.</text>
</comment>
<evidence type="ECO:0000256" key="4">
    <source>
        <dbReference type="ARBA" id="ARBA00004496"/>
    </source>
</evidence>
<dbReference type="GO" id="GO:0004416">
    <property type="term" value="F:hydroxyacylglutathione hydrolase activity"/>
    <property type="evidence" value="ECO:0007669"/>
    <property type="project" value="UniProtKB-EC"/>
</dbReference>
<dbReference type="GO" id="GO:0005759">
    <property type="term" value="C:mitochondrial matrix"/>
    <property type="evidence" value="ECO:0007669"/>
    <property type="project" value="UniProtKB-SubCell"/>
</dbReference>
<evidence type="ECO:0000256" key="17">
    <source>
        <dbReference type="ARBA" id="ARBA00039338"/>
    </source>
</evidence>
<dbReference type="GO" id="GO:0019243">
    <property type="term" value="P:methylglyoxal catabolic process to D-lactate via S-lactoyl-glutathione"/>
    <property type="evidence" value="ECO:0007669"/>
    <property type="project" value="InterPro"/>
</dbReference>
<proteinExistence type="inferred from homology"/>
<dbReference type="FunFam" id="3.60.15.10:FF:000019">
    <property type="entry name" value="Hydroxyacylglutathione hydrolase, mitochondrial"/>
    <property type="match status" value="2"/>
</dbReference>
<evidence type="ECO:0000256" key="15">
    <source>
        <dbReference type="ARBA" id="ARBA00036001"/>
    </source>
</evidence>
<dbReference type="Pfam" id="PF16123">
    <property type="entry name" value="HAGH_C"/>
    <property type="match status" value="2"/>
</dbReference>
<keyword evidence="12" id="KW-0809">Transit peptide</keyword>
<dbReference type="EC" id="3.1.2.6" evidence="7"/>
<comment type="function">
    <text evidence="2">Thiolesterase that catalyzes the hydrolysis of S-D-lactoyl-glutathione to form glutathione and D-lactic acid.</text>
</comment>
<evidence type="ECO:0000256" key="14">
    <source>
        <dbReference type="ARBA" id="ARBA00031044"/>
    </source>
</evidence>
<evidence type="ECO:0000256" key="12">
    <source>
        <dbReference type="ARBA" id="ARBA00022946"/>
    </source>
</evidence>
<reference evidence="19" key="1">
    <citation type="submission" date="2023-03" db="EMBL/GenBank/DDBJ databases">
        <title>Electrophorus voltai genome.</title>
        <authorList>
            <person name="Bian C."/>
        </authorList>
    </citation>
    <scope>NUCLEOTIDE SEQUENCE</scope>
    <source>
        <strain evidence="19">CB-2022</strain>
        <tissue evidence="19">Muscle</tissue>
    </source>
</reference>
<keyword evidence="11" id="KW-0862">Zinc</keyword>
<evidence type="ECO:0000256" key="16">
    <source>
        <dbReference type="ARBA" id="ARBA00036971"/>
    </source>
</evidence>
<dbReference type="AlphaFoldDB" id="A0AAD9DZ00"/>
<comment type="catalytic activity">
    <reaction evidence="15">
        <text>an S-(2-hydroxyacyl)glutathione + H2O = a 2-hydroxy carboxylate + glutathione + H(+)</text>
        <dbReference type="Rhea" id="RHEA:21864"/>
        <dbReference type="ChEBI" id="CHEBI:15377"/>
        <dbReference type="ChEBI" id="CHEBI:15378"/>
        <dbReference type="ChEBI" id="CHEBI:57925"/>
        <dbReference type="ChEBI" id="CHEBI:58896"/>
        <dbReference type="ChEBI" id="CHEBI:71261"/>
        <dbReference type="EC" id="3.1.2.6"/>
    </reaction>
    <physiologicalReaction direction="left-to-right" evidence="15">
        <dbReference type="Rhea" id="RHEA:21865"/>
    </physiologicalReaction>
</comment>
<evidence type="ECO:0000256" key="2">
    <source>
        <dbReference type="ARBA" id="ARBA00004015"/>
    </source>
</evidence>
<evidence type="ECO:0000256" key="1">
    <source>
        <dbReference type="ARBA" id="ARBA00001947"/>
    </source>
</evidence>
<evidence type="ECO:0000313" key="20">
    <source>
        <dbReference type="Proteomes" id="UP001239994"/>
    </source>
</evidence>
<feature type="domain" description="Metallo-beta-lactamase" evidence="18">
    <location>
        <begin position="58"/>
        <end position="220"/>
    </location>
</feature>
<dbReference type="HAMAP" id="MF_01374">
    <property type="entry name" value="Glyoxalase_2"/>
    <property type="match status" value="2"/>
</dbReference>
<keyword evidence="13" id="KW-0496">Mitochondrion</keyword>
<dbReference type="InterPro" id="IPR035680">
    <property type="entry name" value="Clx_II_MBL"/>
</dbReference>
<comment type="subcellular location">
    <subcellularLocation>
        <location evidence="4">Cytoplasm</location>
    </subcellularLocation>
    <subcellularLocation>
        <location evidence="3">Mitochondrion matrix</location>
    </subcellularLocation>
</comment>
<evidence type="ECO:0000256" key="5">
    <source>
        <dbReference type="ARBA" id="ARBA00006759"/>
    </source>
</evidence>
<organism evidence="19 20">
    <name type="scientific">Electrophorus voltai</name>
    <dbReference type="NCBI Taxonomy" id="2609070"/>
    <lineage>
        <taxon>Eukaryota</taxon>
        <taxon>Metazoa</taxon>
        <taxon>Chordata</taxon>
        <taxon>Craniata</taxon>
        <taxon>Vertebrata</taxon>
        <taxon>Euteleostomi</taxon>
        <taxon>Actinopterygii</taxon>
        <taxon>Neopterygii</taxon>
        <taxon>Teleostei</taxon>
        <taxon>Ostariophysi</taxon>
        <taxon>Gymnotiformes</taxon>
        <taxon>Gymnotoidei</taxon>
        <taxon>Gymnotidae</taxon>
        <taxon>Electrophorus</taxon>
    </lineage>
</organism>
<dbReference type="InterPro" id="IPR001279">
    <property type="entry name" value="Metallo-B-lactamas"/>
</dbReference>
<keyword evidence="8" id="KW-0963">Cytoplasm</keyword>
<dbReference type="SUPFAM" id="SSF56281">
    <property type="entry name" value="Metallo-hydrolase/oxidoreductase"/>
    <property type="match status" value="2"/>
</dbReference>
<comment type="caution">
    <text evidence="19">The sequence shown here is derived from an EMBL/GenBank/DDBJ whole genome shotgun (WGS) entry which is preliminary data.</text>
</comment>
<evidence type="ECO:0000256" key="13">
    <source>
        <dbReference type="ARBA" id="ARBA00023128"/>
    </source>
</evidence>
<dbReference type="Gene3D" id="3.60.15.10">
    <property type="entry name" value="Ribonuclease Z/Hydroxyacylglutathione hydrolase-like"/>
    <property type="match status" value="2"/>
</dbReference>
<dbReference type="GO" id="GO:0006749">
    <property type="term" value="P:glutathione metabolic process"/>
    <property type="evidence" value="ECO:0007669"/>
    <property type="project" value="TreeGrafter"/>
</dbReference>
<dbReference type="PANTHER" id="PTHR11935:SF80">
    <property type="entry name" value="HYDROXYACYLGLUTATHIONE HYDROLASE, MITOCHONDRIAL"/>
    <property type="match status" value="1"/>
</dbReference>
<keyword evidence="9" id="KW-0479">Metal-binding</keyword>
<dbReference type="EMBL" id="JAROKS010000012">
    <property type="protein sequence ID" value="KAK1799276.1"/>
    <property type="molecule type" value="Genomic_DNA"/>
</dbReference>
<dbReference type="InterPro" id="IPR036866">
    <property type="entry name" value="RibonucZ/Hydroxyglut_hydro"/>
</dbReference>
<evidence type="ECO:0000256" key="11">
    <source>
        <dbReference type="ARBA" id="ARBA00022833"/>
    </source>
</evidence>
<dbReference type="Proteomes" id="UP001239994">
    <property type="component" value="Unassembled WGS sequence"/>
</dbReference>
<evidence type="ECO:0000256" key="10">
    <source>
        <dbReference type="ARBA" id="ARBA00022801"/>
    </source>
</evidence>
<dbReference type="PANTHER" id="PTHR11935">
    <property type="entry name" value="BETA LACTAMASE DOMAIN"/>
    <property type="match status" value="1"/>
</dbReference>
<accession>A0AAD9DZ00</accession>
<evidence type="ECO:0000256" key="3">
    <source>
        <dbReference type="ARBA" id="ARBA00004305"/>
    </source>
</evidence>
<evidence type="ECO:0000313" key="19">
    <source>
        <dbReference type="EMBL" id="KAK1799276.1"/>
    </source>
</evidence>
<name>A0AAD9DZ00_9TELE</name>
<dbReference type="Pfam" id="PF00753">
    <property type="entry name" value="Lactamase_B"/>
    <property type="match status" value="2"/>
</dbReference>
<protein>
    <recommendedName>
        <fullName evidence="17">Hydroxyacylglutathione hydrolase, mitochondrial</fullName>
        <ecNumber evidence="7">3.1.2.6</ecNumber>
    </recommendedName>
    <alternativeName>
        <fullName evidence="14">Glyoxalase II</fullName>
    </alternativeName>
</protein>
<evidence type="ECO:0000256" key="8">
    <source>
        <dbReference type="ARBA" id="ARBA00022490"/>
    </source>
</evidence>
<evidence type="ECO:0000259" key="18">
    <source>
        <dbReference type="SMART" id="SM00849"/>
    </source>
</evidence>
<feature type="domain" description="Metallo-beta-lactamase" evidence="18">
    <location>
        <begin position="290"/>
        <end position="452"/>
    </location>
</feature>
<dbReference type="CDD" id="cd07723">
    <property type="entry name" value="hydroxyacylglutathione_hydrolase_MBL-fold"/>
    <property type="match status" value="2"/>
</dbReference>
<comment type="similarity">
    <text evidence="5">Belongs to the metallo-beta-lactamase superfamily. Glyoxalase II family.</text>
</comment>
<keyword evidence="20" id="KW-1185">Reference proteome</keyword>
<evidence type="ECO:0000256" key="9">
    <source>
        <dbReference type="ARBA" id="ARBA00022723"/>
    </source>
</evidence>
<comment type="cofactor">
    <cofactor evidence="1">
        <name>Zn(2+)</name>
        <dbReference type="ChEBI" id="CHEBI:29105"/>
    </cofactor>
</comment>
<dbReference type="GO" id="GO:0046872">
    <property type="term" value="F:metal ion binding"/>
    <property type="evidence" value="ECO:0007669"/>
    <property type="project" value="UniProtKB-KW"/>
</dbReference>
<comment type="catalytic activity">
    <reaction evidence="16">
        <text>(R)-S-lactoylglutathione + H2O = (R)-lactate + glutathione + H(+)</text>
        <dbReference type="Rhea" id="RHEA:25245"/>
        <dbReference type="ChEBI" id="CHEBI:15377"/>
        <dbReference type="ChEBI" id="CHEBI:15378"/>
        <dbReference type="ChEBI" id="CHEBI:16004"/>
        <dbReference type="ChEBI" id="CHEBI:57474"/>
        <dbReference type="ChEBI" id="CHEBI:57925"/>
        <dbReference type="EC" id="3.1.2.6"/>
    </reaction>
    <physiologicalReaction direction="left-to-right" evidence="16">
        <dbReference type="Rhea" id="RHEA:25246"/>
    </physiologicalReaction>
</comment>
<keyword evidence="10" id="KW-0378">Hydrolase</keyword>
<gene>
    <name evidence="19" type="ORF">P4O66_007520</name>
</gene>
<dbReference type="NCBIfam" id="TIGR03413">
    <property type="entry name" value="GSH_gloB"/>
    <property type="match status" value="2"/>
</dbReference>
<dbReference type="InterPro" id="IPR017782">
    <property type="entry name" value="Hydroxyacylglutathione_Hdrlase"/>
</dbReference>
<evidence type="ECO:0000256" key="7">
    <source>
        <dbReference type="ARBA" id="ARBA00011917"/>
    </source>
</evidence>
<dbReference type="InterPro" id="IPR032282">
    <property type="entry name" value="HAGH_C"/>
</dbReference>
<dbReference type="SMART" id="SM00849">
    <property type="entry name" value="Lactamase_B"/>
    <property type="match status" value="2"/>
</dbReference>
<evidence type="ECO:0000256" key="6">
    <source>
        <dbReference type="ARBA" id="ARBA00011245"/>
    </source>
</evidence>
<sequence>MLFRSLVASAYTLGVLGAATYKFAPIQVHTALFGSAIRKSSLVEQTDMKIELLPALTDNYMYLLIDEDTREAAIVDPVEPGKVVEAVKKHGVKLKTVLTTHHHWDHAGGNEKLVKLIPGLTVYGGDDRVGALTQKVTHYNTFKVGTLNVKCLFTPCHTKGHICYFVTKENSSEPPAVFTGDTLFVAGCGKFFEGTADEMYKALIDILGRLPPDTHVYCGHEYTINNLKFARHVEPDNEAIRKKLAWAKDRYDNGVPTIPSTIADEFTFNPFMRVSVQGAMKVKVISILEDNYMYLVIDEQSRGAIAIDPAVPQRLLEIVTREGVTLTAVLTTHHHWDHARGNEALLKELPDLRVYGGDDRIAGLTNKVTNGQELKFNSVNVRCLFTPCHTSGHMCYFMWEDDCTDSPAVFTGDTLFVGGCGRFFEGTAEQMYHNLIEVLGTLPHDTKIFCGHEYTIKNLKFALLVEPENKRVKEMLSWARARDDDDKPTVPSTLLEEFEYNPFLRLSEEGVQRFTGKKDPIEVLQVLRKEKDNFKKPKERVLPHAMLALEWGLLRP</sequence>